<dbReference type="PANTHER" id="PTHR32089:SF112">
    <property type="entry name" value="LYSOZYME-LIKE PROTEIN-RELATED"/>
    <property type="match status" value="1"/>
</dbReference>
<sequence>MKDSHVRPSREKGLSPDQTLHAILQDFAPARNAAMQLLVYHIESEGKVTGHVSPQDLIDARDALRRASDAAATLVARRLEPLQITLQPDLAALQVRVAKSLAELLRTVEHLSCSEEEGVRGFRPGHNMYQLCCEEVAQGVAAFSDGISAAFLEMTEKGKADALSKTSTIAMEIGKIGRVINMVATNASIEAARAGDAGKGFTVIADEVKVLSSRVSSLSVSLTDRLSVN</sequence>
<dbReference type="PANTHER" id="PTHR32089">
    <property type="entry name" value="METHYL-ACCEPTING CHEMOTAXIS PROTEIN MCPB"/>
    <property type="match status" value="1"/>
</dbReference>
<dbReference type="KEGG" id="rpon:G3256_09830"/>
<name>A0A858STV1_9RHOB</name>
<dbReference type="InterPro" id="IPR004089">
    <property type="entry name" value="MCPsignal_dom"/>
</dbReference>
<keyword evidence="1 2" id="KW-0807">Transducer</keyword>
<evidence type="ECO:0000256" key="1">
    <source>
        <dbReference type="ARBA" id="ARBA00023224"/>
    </source>
</evidence>
<organism evidence="4 5">
    <name type="scientific">Roseobacter ponti</name>
    <dbReference type="NCBI Taxonomy" id="1891787"/>
    <lineage>
        <taxon>Bacteria</taxon>
        <taxon>Pseudomonadati</taxon>
        <taxon>Pseudomonadota</taxon>
        <taxon>Alphaproteobacteria</taxon>
        <taxon>Rhodobacterales</taxon>
        <taxon>Roseobacteraceae</taxon>
        <taxon>Roseobacter</taxon>
    </lineage>
</organism>
<dbReference type="RefSeq" id="WP_169640653.1">
    <property type="nucleotide sequence ID" value="NZ_CP048788.1"/>
</dbReference>
<dbReference type="SUPFAM" id="SSF58104">
    <property type="entry name" value="Methyl-accepting chemotaxis protein (MCP) signaling domain"/>
    <property type="match status" value="1"/>
</dbReference>
<dbReference type="Gene3D" id="1.10.287.950">
    <property type="entry name" value="Methyl-accepting chemotaxis protein"/>
    <property type="match status" value="1"/>
</dbReference>
<dbReference type="GO" id="GO:0007165">
    <property type="term" value="P:signal transduction"/>
    <property type="evidence" value="ECO:0007669"/>
    <property type="project" value="UniProtKB-KW"/>
</dbReference>
<dbReference type="AlphaFoldDB" id="A0A858STV1"/>
<evidence type="ECO:0000256" key="2">
    <source>
        <dbReference type="PROSITE-ProRule" id="PRU00284"/>
    </source>
</evidence>
<dbReference type="Proteomes" id="UP000503308">
    <property type="component" value="Chromosome"/>
</dbReference>
<feature type="domain" description="Methyl-accepting transducer" evidence="3">
    <location>
        <begin position="164"/>
        <end position="229"/>
    </location>
</feature>
<dbReference type="Pfam" id="PF00015">
    <property type="entry name" value="MCPsignal"/>
    <property type="match status" value="1"/>
</dbReference>
<keyword evidence="4" id="KW-0675">Receptor</keyword>
<gene>
    <name evidence="4" type="ORF">G3256_09830</name>
</gene>
<keyword evidence="5" id="KW-1185">Reference proteome</keyword>
<dbReference type="GO" id="GO:0016020">
    <property type="term" value="C:membrane"/>
    <property type="evidence" value="ECO:0007669"/>
    <property type="project" value="InterPro"/>
</dbReference>
<evidence type="ECO:0000313" key="5">
    <source>
        <dbReference type="Proteomes" id="UP000503308"/>
    </source>
</evidence>
<proteinExistence type="predicted"/>
<dbReference type="EMBL" id="CP048788">
    <property type="protein sequence ID" value="QJF51437.1"/>
    <property type="molecule type" value="Genomic_DNA"/>
</dbReference>
<evidence type="ECO:0000313" key="4">
    <source>
        <dbReference type="EMBL" id="QJF51437.1"/>
    </source>
</evidence>
<accession>A0A858STV1</accession>
<dbReference type="PROSITE" id="PS50111">
    <property type="entry name" value="CHEMOTAXIS_TRANSDUC_2"/>
    <property type="match status" value="1"/>
</dbReference>
<reference evidence="4 5" key="1">
    <citation type="submission" date="2020-02" db="EMBL/GenBank/DDBJ databases">
        <title>Genome sequence of Roseobacter ponti.</title>
        <authorList>
            <person name="Hollensteiner J."/>
            <person name="Schneider D."/>
            <person name="Poehlein A."/>
            <person name="Daniel R."/>
        </authorList>
    </citation>
    <scope>NUCLEOTIDE SEQUENCE [LARGE SCALE GENOMIC DNA]</scope>
    <source>
        <strain evidence="4 5">DSM 106830</strain>
    </source>
</reference>
<evidence type="ECO:0000259" key="3">
    <source>
        <dbReference type="PROSITE" id="PS50111"/>
    </source>
</evidence>
<protein>
    <submittedName>
        <fullName evidence="4">Chemoreceptor protein</fullName>
    </submittedName>
</protein>